<dbReference type="Proteomes" id="UP000249762">
    <property type="component" value="Unassembled WGS sequence"/>
</dbReference>
<proteinExistence type="predicted"/>
<keyword evidence="3" id="KW-1185">Reference proteome</keyword>
<reference evidence="3" key="1">
    <citation type="submission" date="2018-06" db="EMBL/GenBank/DDBJ databases">
        <authorList>
            <person name="Martinez Ocampo F."/>
            <person name="Quiroz Castaneda R.E."/>
            <person name="Rojas Lopez X."/>
        </authorList>
    </citation>
    <scope>NUCLEOTIDE SEQUENCE [LARGE SCALE GENOMIC DNA]</scope>
    <source>
        <strain evidence="3">INIFAP02</strain>
    </source>
</reference>
<protein>
    <submittedName>
        <fullName evidence="2">Preprotein translocase subunit SecE</fullName>
    </submittedName>
</protein>
<keyword evidence="1" id="KW-0812">Transmembrane</keyword>
<feature type="transmembrane region" description="Helical" evidence="1">
    <location>
        <begin position="59"/>
        <end position="82"/>
    </location>
</feature>
<organism evidence="2 3">
    <name type="scientific">Mycoplasma wenyonii</name>
    <dbReference type="NCBI Taxonomy" id="65123"/>
    <lineage>
        <taxon>Bacteria</taxon>
        <taxon>Bacillati</taxon>
        <taxon>Mycoplasmatota</taxon>
        <taxon>Mollicutes</taxon>
        <taxon>Mycoplasmataceae</taxon>
        <taxon>Mycoplasma</taxon>
    </lineage>
</organism>
<keyword evidence="1" id="KW-1133">Transmembrane helix</keyword>
<dbReference type="OrthoDB" id="399949at2"/>
<dbReference type="RefSeq" id="WP_112664938.1">
    <property type="nucleotide sequence ID" value="NZ_QKVO01000001.1"/>
</dbReference>
<keyword evidence="1" id="KW-0472">Membrane</keyword>
<dbReference type="EMBL" id="QKVO01000001">
    <property type="protein sequence ID" value="RAO95271.1"/>
    <property type="molecule type" value="Genomic_DNA"/>
</dbReference>
<evidence type="ECO:0000256" key="1">
    <source>
        <dbReference type="SAM" id="Phobius"/>
    </source>
</evidence>
<accession>A0A328PV20</accession>
<sequence>MLESRDINAESVINQDEYSWFKMHYRNFKSKTVSFVEEFFKNFHRIQWSSSQKVFKETCFVLLITGILTLFFYVIFLFMWLIT</sequence>
<comment type="caution">
    <text evidence="2">The sequence shown here is derived from an EMBL/GenBank/DDBJ whole genome shotgun (WGS) entry which is preliminary data.</text>
</comment>
<evidence type="ECO:0000313" key="2">
    <source>
        <dbReference type="EMBL" id="RAO95271.1"/>
    </source>
</evidence>
<name>A0A328PV20_9MOLU</name>
<evidence type="ECO:0000313" key="3">
    <source>
        <dbReference type="Proteomes" id="UP000249762"/>
    </source>
</evidence>
<dbReference type="AlphaFoldDB" id="A0A328PV20"/>
<gene>
    <name evidence="2" type="ORF">DNK47_00205</name>
</gene>